<dbReference type="AlphaFoldDB" id="A0A914YUB5"/>
<organism evidence="2 3">
    <name type="scientific">Panagrolaimus superbus</name>
    <dbReference type="NCBI Taxonomy" id="310955"/>
    <lineage>
        <taxon>Eukaryota</taxon>
        <taxon>Metazoa</taxon>
        <taxon>Ecdysozoa</taxon>
        <taxon>Nematoda</taxon>
        <taxon>Chromadorea</taxon>
        <taxon>Rhabditida</taxon>
        <taxon>Tylenchina</taxon>
        <taxon>Panagrolaimomorpha</taxon>
        <taxon>Panagrolaimoidea</taxon>
        <taxon>Panagrolaimidae</taxon>
        <taxon>Panagrolaimus</taxon>
    </lineage>
</organism>
<keyword evidence="2" id="KW-1185">Reference proteome</keyword>
<evidence type="ECO:0000256" key="1">
    <source>
        <dbReference type="SAM" id="Phobius"/>
    </source>
</evidence>
<sequence>MGIYDIFILPCNGIITGLQVIQGQHFCNNPKLYYFTGVIGCGGFYGVTTLCVILAFDRFLEMCFPKIAPYIFGGFKTYLWMCVPILYQIYFGFQLPHIFNIKIYAMHHDPFHLIPTMENNPKFNFKGFQTFFAWNNSLVIAFLFFFYGGLIIVAKMKTKFYNKPTISKVQKQMTTQALCVCGEMFLAPMLHIFMLFVEFPVYIEIMAHFSWICLHGDTPVIYFILNKSLRKAVTKMFSPIIKSSAVVQTSQRHVYSISQHSNTPVNLNIEN</sequence>
<dbReference type="InterPro" id="IPR019425">
    <property type="entry name" value="7TM_GPCR_serpentine_rcpt_Srt"/>
</dbReference>
<feature type="transmembrane region" description="Helical" evidence="1">
    <location>
        <begin position="131"/>
        <end position="154"/>
    </location>
</feature>
<keyword evidence="1" id="KW-0812">Transmembrane</keyword>
<dbReference type="PANTHER" id="PTHR23021">
    <property type="entry name" value="SERPENTINE RECEPTOR, CLASS T"/>
    <property type="match status" value="1"/>
</dbReference>
<feature type="transmembrane region" description="Helical" evidence="1">
    <location>
        <begin position="68"/>
        <end position="90"/>
    </location>
</feature>
<feature type="transmembrane region" description="Helical" evidence="1">
    <location>
        <begin position="205"/>
        <end position="225"/>
    </location>
</feature>
<dbReference type="Pfam" id="PF10321">
    <property type="entry name" value="7TM_GPCR_Srt"/>
    <property type="match status" value="1"/>
</dbReference>
<reference evidence="3" key="1">
    <citation type="submission" date="2022-11" db="UniProtKB">
        <authorList>
            <consortium name="WormBaseParasite"/>
        </authorList>
    </citation>
    <scope>IDENTIFICATION</scope>
</reference>
<evidence type="ECO:0000313" key="3">
    <source>
        <dbReference type="WBParaSite" id="PSU_v2.g21063.t1"/>
    </source>
</evidence>
<proteinExistence type="predicted"/>
<evidence type="ECO:0000313" key="2">
    <source>
        <dbReference type="Proteomes" id="UP000887577"/>
    </source>
</evidence>
<dbReference type="Gene3D" id="1.20.1070.10">
    <property type="entry name" value="Rhodopsin 7-helix transmembrane proteins"/>
    <property type="match status" value="1"/>
</dbReference>
<dbReference type="Proteomes" id="UP000887577">
    <property type="component" value="Unplaced"/>
</dbReference>
<feature type="transmembrane region" description="Helical" evidence="1">
    <location>
        <begin position="32"/>
        <end position="56"/>
    </location>
</feature>
<name>A0A914YUB5_9BILA</name>
<accession>A0A914YUB5</accession>
<feature type="transmembrane region" description="Helical" evidence="1">
    <location>
        <begin position="175"/>
        <end position="199"/>
    </location>
</feature>
<keyword evidence="1" id="KW-0472">Membrane</keyword>
<dbReference type="SUPFAM" id="SSF81321">
    <property type="entry name" value="Family A G protein-coupled receptor-like"/>
    <property type="match status" value="1"/>
</dbReference>
<keyword evidence="1" id="KW-1133">Transmembrane helix</keyword>
<protein>
    <submittedName>
        <fullName evidence="3">Uncharacterized protein</fullName>
    </submittedName>
</protein>
<dbReference type="WBParaSite" id="PSU_v2.g21063.t1">
    <property type="protein sequence ID" value="PSU_v2.g21063.t1"/>
    <property type="gene ID" value="PSU_v2.g21063"/>
</dbReference>